<accession>A0A5N6RXA9</accession>
<reference evidence="1 2" key="1">
    <citation type="submission" date="2019-06" db="EMBL/GenBank/DDBJ databases">
        <title>A chromosomal-level reference genome of Carpinus fangiana (Coryloideae, Betulaceae).</title>
        <authorList>
            <person name="Yang X."/>
            <person name="Wang Z."/>
            <person name="Zhang L."/>
            <person name="Hao G."/>
            <person name="Liu J."/>
            <person name="Yang Y."/>
        </authorList>
    </citation>
    <scope>NUCLEOTIDE SEQUENCE [LARGE SCALE GENOMIC DNA]</scope>
    <source>
        <strain evidence="1">Cfa_2016G</strain>
        <tissue evidence="1">Leaf</tissue>
    </source>
</reference>
<dbReference type="EMBL" id="CM017328">
    <property type="protein sequence ID" value="KAE8126001.1"/>
    <property type="molecule type" value="Genomic_DNA"/>
</dbReference>
<proteinExistence type="predicted"/>
<evidence type="ECO:0000313" key="1">
    <source>
        <dbReference type="EMBL" id="KAE8126001.1"/>
    </source>
</evidence>
<dbReference type="Proteomes" id="UP000327013">
    <property type="component" value="Chromosome 8"/>
</dbReference>
<keyword evidence="2" id="KW-1185">Reference proteome</keyword>
<dbReference type="AlphaFoldDB" id="A0A5N6RXA9"/>
<name>A0A5N6RXA9_9ROSI</name>
<organism evidence="1 2">
    <name type="scientific">Carpinus fangiana</name>
    <dbReference type="NCBI Taxonomy" id="176857"/>
    <lineage>
        <taxon>Eukaryota</taxon>
        <taxon>Viridiplantae</taxon>
        <taxon>Streptophyta</taxon>
        <taxon>Embryophyta</taxon>
        <taxon>Tracheophyta</taxon>
        <taxon>Spermatophyta</taxon>
        <taxon>Magnoliopsida</taxon>
        <taxon>eudicotyledons</taxon>
        <taxon>Gunneridae</taxon>
        <taxon>Pentapetalae</taxon>
        <taxon>rosids</taxon>
        <taxon>fabids</taxon>
        <taxon>Fagales</taxon>
        <taxon>Betulaceae</taxon>
        <taxon>Carpinus</taxon>
    </lineage>
</organism>
<gene>
    <name evidence="1" type="ORF">FH972_020759</name>
</gene>
<evidence type="ECO:0000313" key="2">
    <source>
        <dbReference type="Proteomes" id="UP000327013"/>
    </source>
</evidence>
<protein>
    <submittedName>
        <fullName evidence="1">Uncharacterized protein</fullName>
    </submittedName>
</protein>
<sequence>MHSSTLTGSEVTVSVTAGQFGECQWHESTVNDCGLRLGLQETVNGSASQRRRVAWGSGYHWVGGPLSVTRPCVGSPAVESLRRIVVSRVCSSGAAKLWAGCRQCCCWSATDDVAVGVKPAVLFVISNRSFTSSSSGNLVVKRSVSGSSVVQRSQAGA</sequence>